<feature type="region of interest" description="Disordered" evidence="1">
    <location>
        <begin position="1"/>
        <end position="25"/>
    </location>
</feature>
<accession>A0A846TKB1</accession>
<evidence type="ECO:0000313" key="3">
    <source>
        <dbReference type="Proteomes" id="UP000521379"/>
    </source>
</evidence>
<sequence length="263" mass="28143">MLILLPPSETKSAPSSGNPVDMTTLSWPQLQPQRERALKALMKVSVQKNALEVLGVGASLASEVQRNTTLLEAPAAPALEVYTGVLFDALDPGSFTVAQRTVADEVLVVISALWGAVKAADQIPAYRLSGATALRGLGRSGGLKMSTYWKPHLNRHLCPEAQGQVVVDCRSATYAAAFQPAPENTVTIKVVQMVKGQRKVVSHNAKHTRGLVARFLVDQLANGAVLNTVQAVADAVRQQWVVELTAPTSKKPGELTLILPEQE</sequence>
<feature type="compositionally biased region" description="Polar residues" evidence="1">
    <location>
        <begin position="9"/>
        <end position="25"/>
    </location>
</feature>
<protein>
    <submittedName>
        <fullName evidence="2">Peroxide stress protein YaaA</fullName>
    </submittedName>
</protein>
<evidence type="ECO:0000313" key="2">
    <source>
        <dbReference type="EMBL" id="NKE09648.1"/>
    </source>
</evidence>
<reference evidence="2 3" key="1">
    <citation type="submission" date="2020-02" db="EMBL/GenBank/DDBJ databases">
        <authorList>
            <person name="Sun Q."/>
        </authorList>
    </citation>
    <scope>NUCLEOTIDE SEQUENCE [LARGE SCALE GENOMIC DNA]</scope>
    <source>
        <strain evidence="2 3">YIM 13062</strain>
    </source>
</reference>
<name>A0A846TKB1_9MICC</name>
<dbReference type="GO" id="GO:0005829">
    <property type="term" value="C:cytosol"/>
    <property type="evidence" value="ECO:0007669"/>
    <property type="project" value="TreeGrafter"/>
</dbReference>
<dbReference type="AlphaFoldDB" id="A0A846TKB1"/>
<dbReference type="EMBL" id="JAAVUN010000010">
    <property type="protein sequence ID" value="NKE09648.1"/>
    <property type="molecule type" value="Genomic_DNA"/>
</dbReference>
<dbReference type="GO" id="GO:0033194">
    <property type="term" value="P:response to hydroperoxide"/>
    <property type="evidence" value="ECO:0007669"/>
    <property type="project" value="TreeGrafter"/>
</dbReference>
<dbReference type="PANTHER" id="PTHR30283">
    <property type="entry name" value="PEROXIDE STRESS RESPONSE PROTEIN YAAA"/>
    <property type="match status" value="1"/>
</dbReference>
<dbReference type="Pfam" id="PF03883">
    <property type="entry name" value="H2O2_YaaD"/>
    <property type="match status" value="1"/>
</dbReference>
<dbReference type="Proteomes" id="UP000521379">
    <property type="component" value="Unassembled WGS sequence"/>
</dbReference>
<dbReference type="RefSeq" id="WP_119932746.1">
    <property type="nucleotide sequence ID" value="NZ_JAAVUN010000010.1"/>
</dbReference>
<keyword evidence="3" id="KW-1185">Reference proteome</keyword>
<organism evidence="2 3">
    <name type="scientific">Kocuria subflava</name>
    <dbReference type="NCBI Taxonomy" id="1736139"/>
    <lineage>
        <taxon>Bacteria</taxon>
        <taxon>Bacillati</taxon>
        <taxon>Actinomycetota</taxon>
        <taxon>Actinomycetes</taxon>
        <taxon>Micrococcales</taxon>
        <taxon>Micrococcaceae</taxon>
        <taxon>Kocuria</taxon>
    </lineage>
</organism>
<gene>
    <name evidence="2" type="ORF">GTW58_06800</name>
</gene>
<dbReference type="InterPro" id="IPR005583">
    <property type="entry name" value="YaaA"/>
</dbReference>
<dbReference type="PANTHER" id="PTHR30283:SF4">
    <property type="entry name" value="PEROXIDE STRESS RESISTANCE PROTEIN YAAA"/>
    <property type="match status" value="1"/>
</dbReference>
<proteinExistence type="predicted"/>
<comment type="caution">
    <text evidence="2">The sequence shown here is derived from an EMBL/GenBank/DDBJ whole genome shotgun (WGS) entry which is preliminary data.</text>
</comment>
<evidence type="ECO:0000256" key="1">
    <source>
        <dbReference type="SAM" id="MobiDB-lite"/>
    </source>
</evidence>